<proteinExistence type="predicted"/>
<evidence type="ECO:0000256" key="1">
    <source>
        <dbReference type="PROSITE-ProRule" id="PRU00703"/>
    </source>
</evidence>
<dbReference type="Gene3D" id="1.25.60.10">
    <property type="entry name" value="MgtE N-terminal domain-like"/>
    <property type="match status" value="1"/>
</dbReference>
<feature type="region of interest" description="Disordered" evidence="2">
    <location>
        <begin position="405"/>
        <end position="434"/>
    </location>
</feature>
<dbReference type="InterPro" id="IPR000644">
    <property type="entry name" value="CBS_dom"/>
</dbReference>
<evidence type="ECO:0000259" key="3">
    <source>
        <dbReference type="PROSITE" id="PS51371"/>
    </source>
</evidence>
<feature type="compositionally biased region" description="Polar residues" evidence="2">
    <location>
        <begin position="424"/>
        <end position="434"/>
    </location>
</feature>
<dbReference type="InterPro" id="IPR006668">
    <property type="entry name" value="Mg_transptr_MgtE_intracell_dom"/>
</dbReference>
<protein>
    <submittedName>
        <fullName evidence="4">CBS domain-containing protein</fullName>
    </submittedName>
</protein>
<reference evidence="4 5" key="1">
    <citation type="submission" date="2023-02" db="EMBL/GenBank/DDBJ databases">
        <title>Defining the Infant Male Urobiome and Moving Towards Mechanisms in Urobiome Research.</title>
        <authorList>
            <person name="Reasoner S."/>
            <person name="Flores V."/>
            <person name="Van Horn G."/>
            <person name="Morales G."/>
            <person name="Peard L."/>
            <person name="Abelson B."/>
            <person name="Manuel C."/>
            <person name="Lee J."/>
            <person name="Baker B."/>
            <person name="Williams T."/>
            <person name="Schmitz J."/>
            <person name="Clayton D."/>
            <person name="Hadjifrangiskou M."/>
        </authorList>
    </citation>
    <scope>NUCLEOTIDE SEQUENCE [LARGE SCALE GENOMIC DNA]</scope>
    <source>
        <strain evidence="4 5">AS1053</strain>
    </source>
</reference>
<feature type="domain" description="CBS" evidence="3">
    <location>
        <begin position="349"/>
        <end position="406"/>
    </location>
</feature>
<dbReference type="InterPro" id="IPR006669">
    <property type="entry name" value="MgtE_transporter"/>
</dbReference>
<dbReference type="Pfam" id="PF03448">
    <property type="entry name" value="MgtE_N"/>
    <property type="match status" value="1"/>
</dbReference>
<name>A0ABT5V678_9ACTO</name>
<dbReference type="InterPro" id="IPR038076">
    <property type="entry name" value="MgtE_N_sf"/>
</dbReference>
<accession>A0ABT5V678</accession>
<gene>
    <name evidence="4" type="ORF">PWJ81_00155</name>
</gene>
<dbReference type="PANTHER" id="PTHR43773:SF1">
    <property type="entry name" value="MAGNESIUM TRANSPORTER MGTE"/>
    <property type="match status" value="1"/>
</dbReference>
<sequence>MKTSQNSRVFIGRLAGTPVYDPIGDQVGTVHDVVVVFRVKGVPSAVGLTIDVVGRRRVFLPITRVTSIANGQVIITGVLNMRRFQQRSSETLVMAQLIDREVVVRETGTRMSVVDAAIEPLRGREWGLTQVYVRGIGTNSRHSEILKVSEVAGLSTASHTQGAASIVSQLVDLKPWDIAEILRDLPEERMQSVARELTDEKLADVLEELGDEDRVTVLAGLDVERAGDVLDVMQPDDAADLMADLPSETAAILLDSMSEGEAQDVRRLLTYDERTAGGLMTPNPVILGPDDTVAQALAAASRPDIPPALAAVAFVCRPPLETPTGRYLGAVHIQRALREPPTTMLGSILDRNTEGVDPEAPIGSVTRELATYNLTAVPVVDQGLLLGAVSVDDVLDHLLPEDWRDMDDSWEGADAEERPVDSPAASTTNEVNRG</sequence>
<keyword evidence="1" id="KW-0129">CBS domain</keyword>
<organism evidence="4 5">
    <name type="scientific">Actinotignum sanguinis</name>
    <dbReference type="NCBI Taxonomy" id="1445614"/>
    <lineage>
        <taxon>Bacteria</taxon>
        <taxon>Bacillati</taxon>
        <taxon>Actinomycetota</taxon>
        <taxon>Actinomycetes</taxon>
        <taxon>Actinomycetales</taxon>
        <taxon>Actinomycetaceae</taxon>
        <taxon>Actinotignum</taxon>
    </lineage>
</organism>
<evidence type="ECO:0000313" key="4">
    <source>
        <dbReference type="EMBL" id="MDE1655487.1"/>
    </source>
</evidence>
<dbReference type="InterPro" id="IPR046342">
    <property type="entry name" value="CBS_dom_sf"/>
</dbReference>
<comment type="caution">
    <text evidence="4">The sequence shown here is derived from an EMBL/GenBank/DDBJ whole genome shotgun (WGS) entry which is preliminary data.</text>
</comment>
<keyword evidence="5" id="KW-1185">Reference proteome</keyword>
<dbReference type="GeneID" id="83608105"/>
<dbReference type="EMBL" id="JARBHI010000001">
    <property type="protein sequence ID" value="MDE1655487.1"/>
    <property type="molecule type" value="Genomic_DNA"/>
</dbReference>
<dbReference type="SMART" id="SM00924">
    <property type="entry name" value="MgtE_N"/>
    <property type="match status" value="1"/>
</dbReference>
<dbReference type="Pfam" id="PF00571">
    <property type="entry name" value="CBS"/>
    <property type="match status" value="1"/>
</dbReference>
<dbReference type="SUPFAM" id="SSF54631">
    <property type="entry name" value="CBS-domain pair"/>
    <property type="match status" value="1"/>
</dbReference>
<dbReference type="Gene3D" id="3.10.580.10">
    <property type="entry name" value="CBS-domain"/>
    <property type="match status" value="1"/>
</dbReference>
<dbReference type="RefSeq" id="WP_016442989.1">
    <property type="nucleotide sequence ID" value="NZ_CAUFPF010000008.1"/>
</dbReference>
<dbReference type="PANTHER" id="PTHR43773">
    <property type="entry name" value="MAGNESIUM TRANSPORTER MGTE"/>
    <property type="match status" value="1"/>
</dbReference>
<dbReference type="PROSITE" id="PS51371">
    <property type="entry name" value="CBS"/>
    <property type="match status" value="1"/>
</dbReference>
<dbReference type="Proteomes" id="UP001219297">
    <property type="component" value="Unassembled WGS sequence"/>
</dbReference>
<dbReference type="SUPFAM" id="SSF158791">
    <property type="entry name" value="MgtE N-terminal domain-like"/>
    <property type="match status" value="1"/>
</dbReference>
<dbReference type="Pfam" id="PF26205">
    <property type="entry name" value="SH3_actinomycetes"/>
    <property type="match status" value="1"/>
</dbReference>
<evidence type="ECO:0000256" key="2">
    <source>
        <dbReference type="SAM" id="MobiDB-lite"/>
    </source>
</evidence>
<dbReference type="InterPro" id="IPR058838">
    <property type="entry name" value="SH3_actinomycetes"/>
</dbReference>
<evidence type="ECO:0000313" key="5">
    <source>
        <dbReference type="Proteomes" id="UP001219297"/>
    </source>
</evidence>